<dbReference type="PANTHER" id="PTHR34606:SF4">
    <property type="entry name" value="OUTER MEMBRANE LIPOPROTEIN DOLP"/>
    <property type="match status" value="1"/>
</dbReference>
<proteinExistence type="predicted"/>
<evidence type="ECO:0000313" key="3">
    <source>
        <dbReference type="EMBL" id="GJD38059.1"/>
    </source>
</evidence>
<evidence type="ECO:0000256" key="1">
    <source>
        <dbReference type="ARBA" id="ARBA00022729"/>
    </source>
</evidence>
<evidence type="ECO:0000259" key="2">
    <source>
        <dbReference type="PROSITE" id="PS50914"/>
    </source>
</evidence>
<dbReference type="EMBL" id="BPQF01000003">
    <property type="protein sequence ID" value="GJD38059.1"/>
    <property type="molecule type" value="Genomic_DNA"/>
</dbReference>
<gene>
    <name evidence="3" type="ORF">OICFNHDK_0499</name>
</gene>
<keyword evidence="4" id="KW-1185">Reference proteome</keyword>
<reference evidence="3" key="1">
    <citation type="journal article" date="2016" name="Front. Microbiol.">
        <title>Genome Sequence of the Piezophilic, Mesophilic Sulfate-Reducing Bacterium Desulfovibrio indicus J2T.</title>
        <authorList>
            <person name="Cao J."/>
            <person name="Maignien L."/>
            <person name="Shao Z."/>
            <person name="Alain K."/>
            <person name="Jebbar M."/>
        </authorList>
    </citation>
    <scope>NUCLEOTIDE SEQUENCE</scope>
    <source>
        <strain evidence="3">DSM 21893</strain>
    </source>
</reference>
<organism evidence="3 4">
    <name type="scientific">Methylobacterium bullatum</name>
    <dbReference type="NCBI Taxonomy" id="570505"/>
    <lineage>
        <taxon>Bacteria</taxon>
        <taxon>Pseudomonadati</taxon>
        <taxon>Pseudomonadota</taxon>
        <taxon>Alphaproteobacteria</taxon>
        <taxon>Hyphomicrobiales</taxon>
        <taxon>Methylobacteriaceae</taxon>
        <taxon>Methylobacterium</taxon>
    </lineage>
</organism>
<sequence>MSHDTTLQHRVTAELIWDPAVTSSEIGVTAKDGVVALSGQVGTYDEKLAAEAAACRVRGVKALVQEIEVVVQHARKRSDEDIAATAIARLAWNVAVPPDRVFVKVSKGVVTLTGEVDHRFEAEVSEREVQQLSGVVAVNNRIAVKPQVDVEAVSDRISEALDRSWLFDPKTVTVTAEGGTVTLGGTVLTMQERREAVGAAWASPGTTAVENYISVV</sequence>
<dbReference type="PROSITE" id="PS50914">
    <property type="entry name" value="BON"/>
    <property type="match status" value="3"/>
</dbReference>
<dbReference type="RefSeq" id="WP_147833003.1">
    <property type="nucleotide sequence ID" value="NZ_BPQF01000003.1"/>
</dbReference>
<dbReference type="Gene3D" id="3.30.1340.30">
    <property type="match status" value="3"/>
</dbReference>
<keyword evidence="1" id="KW-0732">Signal</keyword>
<dbReference type="Pfam" id="PF04972">
    <property type="entry name" value="BON"/>
    <property type="match status" value="3"/>
</dbReference>
<feature type="domain" description="BON" evidence="2">
    <location>
        <begin position="78"/>
        <end position="146"/>
    </location>
</feature>
<name>A0AAV4Z1U6_9HYPH</name>
<feature type="domain" description="BON" evidence="2">
    <location>
        <begin position="3"/>
        <end position="71"/>
    </location>
</feature>
<dbReference type="InterPro" id="IPR007055">
    <property type="entry name" value="BON_dom"/>
</dbReference>
<dbReference type="InterPro" id="IPR051686">
    <property type="entry name" value="Lipoprotein_DolP"/>
</dbReference>
<dbReference type="PANTHER" id="PTHR34606">
    <property type="entry name" value="BON DOMAIN-CONTAINING PROTEIN"/>
    <property type="match status" value="1"/>
</dbReference>
<dbReference type="SMART" id="SM00749">
    <property type="entry name" value="BON"/>
    <property type="match status" value="3"/>
</dbReference>
<dbReference type="InterPro" id="IPR014004">
    <property type="entry name" value="Transpt-assoc_nodulatn_dom_bac"/>
</dbReference>
<dbReference type="AlphaFoldDB" id="A0AAV4Z1U6"/>
<comment type="caution">
    <text evidence="3">The sequence shown here is derived from an EMBL/GenBank/DDBJ whole genome shotgun (WGS) entry which is preliminary data.</text>
</comment>
<evidence type="ECO:0000313" key="4">
    <source>
        <dbReference type="Proteomes" id="UP001055307"/>
    </source>
</evidence>
<accession>A0AAV4Z1U6</accession>
<dbReference type="Proteomes" id="UP001055307">
    <property type="component" value="Unassembled WGS sequence"/>
</dbReference>
<feature type="domain" description="BON" evidence="2">
    <location>
        <begin position="149"/>
        <end position="216"/>
    </location>
</feature>
<reference evidence="3" key="2">
    <citation type="submission" date="2021-08" db="EMBL/GenBank/DDBJ databases">
        <authorList>
            <person name="Tani A."/>
            <person name="Ola A."/>
            <person name="Ogura Y."/>
            <person name="Katsura K."/>
            <person name="Hayashi T."/>
        </authorList>
    </citation>
    <scope>NUCLEOTIDE SEQUENCE</scope>
    <source>
        <strain evidence="3">DSM 21893</strain>
    </source>
</reference>
<protein>
    <recommendedName>
        <fullName evidence="2">BON domain-containing protein</fullName>
    </recommendedName>
</protein>